<comment type="caution">
    <text evidence="1">The sequence shown here is derived from an EMBL/GenBank/DDBJ whole genome shotgun (WGS) entry which is preliminary data.</text>
</comment>
<dbReference type="EMBL" id="JAUSVU010000029">
    <property type="protein sequence ID" value="MDQ0536629.1"/>
    <property type="molecule type" value="Genomic_DNA"/>
</dbReference>
<accession>A0ABU0MTG0</accession>
<evidence type="ECO:0000313" key="2">
    <source>
        <dbReference type="Proteomes" id="UP001244552"/>
    </source>
</evidence>
<sequence length="87" mass="9846">MRHIVRAEWVDRPLQSVLLADLRRQSVPILDRYGPLRFPSQEPGFASRITADGGRRVAVRWCSLDPYPSDAWIANMNALYAAWHAGG</sequence>
<keyword evidence="2" id="KW-1185">Reference proteome</keyword>
<evidence type="ECO:0000313" key="1">
    <source>
        <dbReference type="EMBL" id="MDQ0536629.1"/>
    </source>
</evidence>
<dbReference type="RefSeq" id="WP_209989553.1">
    <property type="nucleotide sequence ID" value="NZ_JAGINO010000029.1"/>
</dbReference>
<organism evidence="1 2">
    <name type="scientific">Azospirillum picis</name>
    <dbReference type="NCBI Taxonomy" id="488438"/>
    <lineage>
        <taxon>Bacteria</taxon>
        <taxon>Pseudomonadati</taxon>
        <taxon>Pseudomonadota</taxon>
        <taxon>Alphaproteobacteria</taxon>
        <taxon>Rhodospirillales</taxon>
        <taxon>Azospirillaceae</taxon>
        <taxon>Azospirillum</taxon>
    </lineage>
</organism>
<evidence type="ECO:0008006" key="3">
    <source>
        <dbReference type="Google" id="ProtNLM"/>
    </source>
</evidence>
<gene>
    <name evidence="1" type="ORF">QO018_005526</name>
</gene>
<reference evidence="1 2" key="1">
    <citation type="submission" date="2023-07" db="EMBL/GenBank/DDBJ databases">
        <title>Genomic Encyclopedia of Type Strains, Phase IV (KMG-IV): sequencing the most valuable type-strain genomes for metagenomic binning, comparative biology and taxonomic classification.</title>
        <authorList>
            <person name="Goeker M."/>
        </authorList>
    </citation>
    <scope>NUCLEOTIDE SEQUENCE [LARGE SCALE GENOMIC DNA]</scope>
    <source>
        <strain evidence="1 2">DSM 19922</strain>
    </source>
</reference>
<dbReference type="Proteomes" id="UP001244552">
    <property type="component" value="Unassembled WGS sequence"/>
</dbReference>
<name>A0ABU0MTG0_9PROT</name>
<protein>
    <recommendedName>
        <fullName evidence="3">GNAT family N-acetyltransferase</fullName>
    </recommendedName>
</protein>
<proteinExistence type="predicted"/>